<proteinExistence type="predicted"/>
<comment type="caution">
    <text evidence="2">The sequence shown here is derived from an EMBL/GenBank/DDBJ whole genome shotgun (WGS) entry which is preliminary data.</text>
</comment>
<protein>
    <submittedName>
        <fullName evidence="2">Uncharacterized protein HemY</fullName>
    </submittedName>
</protein>
<sequence length="66" mass="7276">MGDLSRTLMVLGVVLFIVGLCLPLIGKIPGDIVIKKGNVTFMFPIVTCLVISLVLSLIFYLINHFR</sequence>
<keyword evidence="3" id="KW-1185">Reference proteome</keyword>
<dbReference type="Proteomes" id="UP000823201">
    <property type="component" value="Unassembled WGS sequence"/>
</dbReference>
<name>A0ABS2Q767_9BACL</name>
<evidence type="ECO:0000313" key="3">
    <source>
        <dbReference type="Proteomes" id="UP000823201"/>
    </source>
</evidence>
<gene>
    <name evidence="2" type="ORF">JOC27_000874</name>
</gene>
<dbReference type="PANTHER" id="PTHR36443:SF1">
    <property type="entry name" value="BSR5223 PROTEIN"/>
    <property type="match status" value="1"/>
</dbReference>
<dbReference type="EMBL" id="JAFBEV010000005">
    <property type="protein sequence ID" value="MBM7657431.1"/>
    <property type="molecule type" value="Genomic_DNA"/>
</dbReference>
<dbReference type="RefSeq" id="WP_205005766.1">
    <property type="nucleotide sequence ID" value="NZ_CBCRXA010000004.1"/>
</dbReference>
<dbReference type="Pfam" id="PF11146">
    <property type="entry name" value="DUF2905"/>
    <property type="match status" value="1"/>
</dbReference>
<evidence type="ECO:0000313" key="2">
    <source>
        <dbReference type="EMBL" id="MBM7657431.1"/>
    </source>
</evidence>
<organism evidence="2 3">
    <name type="scientific">Sporolactobacillus spathodeae</name>
    <dbReference type="NCBI Taxonomy" id="1465502"/>
    <lineage>
        <taxon>Bacteria</taxon>
        <taxon>Bacillati</taxon>
        <taxon>Bacillota</taxon>
        <taxon>Bacilli</taxon>
        <taxon>Bacillales</taxon>
        <taxon>Sporolactobacillaceae</taxon>
        <taxon>Sporolactobacillus</taxon>
    </lineage>
</organism>
<dbReference type="InterPro" id="IPR021320">
    <property type="entry name" value="DUF2905"/>
</dbReference>
<keyword evidence="1" id="KW-1133">Transmembrane helix</keyword>
<feature type="transmembrane region" description="Helical" evidence="1">
    <location>
        <begin position="41"/>
        <end position="62"/>
    </location>
</feature>
<keyword evidence="1" id="KW-0472">Membrane</keyword>
<feature type="transmembrane region" description="Helical" evidence="1">
    <location>
        <begin position="7"/>
        <end position="26"/>
    </location>
</feature>
<evidence type="ECO:0000256" key="1">
    <source>
        <dbReference type="SAM" id="Phobius"/>
    </source>
</evidence>
<accession>A0ABS2Q767</accession>
<dbReference type="PANTHER" id="PTHR36443">
    <property type="entry name" value="BSR5223 PROTEIN"/>
    <property type="match status" value="1"/>
</dbReference>
<reference evidence="2 3" key="1">
    <citation type="submission" date="2021-01" db="EMBL/GenBank/DDBJ databases">
        <title>Genomic Encyclopedia of Type Strains, Phase IV (KMG-IV): sequencing the most valuable type-strain genomes for metagenomic binning, comparative biology and taxonomic classification.</title>
        <authorList>
            <person name="Goeker M."/>
        </authorList>
    </citation>
    <scope>NUCLEOTIDE SEQUENCE [LARGE SCALE GENOMIC DNA]</scope>
    <source>
        <strain evidence="2 3">DSM 100968</strain>
    </source>
</reference>
<keyword evidence="1" id="KW-0812">Transmembrane</keyword>